<protein>
    <submittedName>
        <fullName evidence="3">Uncharacterized protein</fullName>
    </submittedName>
</protein>
<feature type="compositionally biased region" description="Low complexity" evidence="1">
    <location>
        <begin position="102"/>
        <end position="114"/>
    </location>
</feature>
<feature type="region of interest" description="Disordered" evidence="1">
    <location>
        <begin position="102"/>
        <end position="127"/>
    </location>
</feature>
<evidence type="ECO:0000256" key="1">
    <source>
        <dbReference type="SAM" id="MobiDB-lite"/>
    </source>
</evidence>
<sequence>MIQYTKEVIEKLLLKYMDGTSTLDEETILAQYFKGENIPEEWLCYQQMFLEIEAMAPQPKSHRRWAVWSIAAAAVVAGVLYLAVPQRQTQLAPTSPLVAQADTTAQQSAQPDAQSAERSDTVAAQPVIPIASPQQPVKSKAKKRSMRKSEPTIHDYDKAYALMAQAEQVKAQMEILNAQLAAYGYIPVMQEDGTIIYINEQEKLIAYEE</sequence>
<proteinExistence type="predicted"/>
<dbReference type="RefSeq" id="WP_073209593.1">
    <property type="nucleotide sequence ID" value="NZ_FRBD01000017.1"/>
</dbReference>
<dbReference type="OrthoDB" id="1073153at2"/>
<keyword evidence="2" id="KW-0472">Membrane</keyword>
<name>A0A1M6WKR1_XYLRU</name>
<gene>
    <name evidence="3" type="ORF">SAMN05216463_11720</name>
</gene>
<accession>A0A1M6WKR1</accession>
<evidence type="ECO:0000256" key="2">
    <source>
        <dbReference type="SAM" id="Phobius"/>
    </source>
</evidence>
<dbReference type="AlphaFoldDB" id="A0A1M6WKR1"/>
<organism evidence="3 4">
    <name type="scientific">Xylanibacter ruminicola</name>
    <name type="common">Prevotella ruminicola</name>
    <dbReference type="NCBI Taxonomy" id="839"/>
    <lineage>
        <taxon>Bacteria</taxon>
        <taxon>Pseudomonadati</taxon>
        <taxon>Bacteroidota</taxon>
        <taxon>Bacteroidia</taxon>
        <taxon>Bacteroidales</taxon>
        <taxon>Prevotellaceae</taxon>
        <taxon>Xylanibacter</taxon>
    </lineage>
</organism>
<keyword evidence="2" id="KW-1133">Transmembrane helix</keyword>
<evidence type="ECO:0000313" key="3">
    <source>
        <dbReference type="EMBL" id="SHK94308.1"/>
    </source>
</evidence>
<dbReference type="Proteomes" id="UP000184130">
    <property type="component" value="Unassembled WGS sequence"/>
</dbReference>
<keyword evidence="2" id="KW-0812">Transmembrane</keyword>
<evidence type="ECO:0000313" key="4">
    <source>
        <dbReference type="Proteomes" id="UP000184130"/>
    </source>
</evidence>
<dbReference type="EMBL" id="FRBD01000017">
    <property type="protein sequence ID" value="SHK94308.1"/>
    <property type="molecule type" value="Genomic_DNA"/>
</dbReference>
<feature type="transmembrane region" description="Helical" evidence="2">
    <location>
        <begin position="65"/>
        <end position="84"/>
    </location>
</feature>
<reference evidence="3 4" key="1">
    <citation type="submission" date="2016-11" db="EMBL/GenBank/DDBJ databases">
        <authorList>
            <person name="Jaros S."/>
            <person name="Januszkiewicz K."/>
            <person name="Wedrychowicz H."/>
        </authorList>
    </citation>
    <scope>NUCLEOTIDE SEQUENCE [LARGE SCALE GENOMIC DNA]</scope>
    <source>
        <strain evidence="3 4">KHT3</strain>
    </source>
</reference>